<dbReference type="EMBL" id="BDCX01000013">
    <property type="protein sequence ID" value="GAT69396.1"/>
    <property type="molecule type" value="Genomic_DNA"/>
</dbReference>
<evidence type="ECO:0000313" key="4">
    <source>
        <dbReference type="EMBL" id="GAT69396.1"/>
    </source>
</evidence>
<comment type="caution">
    <text evidence="4">The sequence shown here is derived from an EMBL/GenBank/DDBJ whole genome shotgun (WGS) entry which is preliminary data.</text>
</comment>
<feature type="transmembrane region" description="Helical" evidence="2">
    <location>
        <begin position="36"/>
        <end position="57"/>
    </location>
</feature>
<sequence length="388" mass="39633">MGTRRSARRPGRVSGVLRARPNPPVRPRRGDDGGGVAVLLCVLLAGGVLLAMAALTIDVGRLYLEREELLSGADAAAMAVAEQCARDGGRCGPSPHAVAQRYADANAKDGVSAVETVCGRTGRGELPGCPPPAANLTACLGDAPVTATYAEVRTLSRTPDGRTLLPPVFARTLLGRGDYAGTRVRACARAAWGPPLRARGLGVTVSLCEWNDATAGGTAFAPAPPQAAPAAAETVLRLHTTSPGRCTTRGSGGDTPGGFGWLDDADDDCSVLVEADGTYGGDPGVSASQACRSLLPRLRADGTVTYLPIFRGVAGTGQHTTYTIEGFAPFVVTGYALPGASEPSKLTGAQHCDGSDKCLYGYFTRALIPAKGVIGGPDLGAVIVTLIG</sequence>
<proteinExistence type="predicted"/>
<dbReference type="InterPro" id="IPR028087">
    <property type="entry name" value="Tad_N"/>
</dbReference>
<dbReference type="Pfam" id="PF13400">
    <property type="entry name" value="Tad"/>
    <property type="match status" value="1"/>
</dbReference>
<keyword evidence="2" id="KW-0472">Membrane</keyword>
<organism evidence="4 5">
    <name type="scientific">Planomonospora sphaerica</name>
    <dbReference type="NCBI Taxonomy" id="161355"/>
    <lineage>
        <taxon>Bacteria</taxon>
        <taxon>Bacillati</taxon>
        <taxon>Actinomycetota</taxon>
        <taxon>Actinomycetes</taxon>
        <taxon>Streptosporangiales</taxon>
        <taxon>Streptosporangiaceae</taxon>
        <taxon>Planomonospora</taxon>
    </lineage>
</organism>
<reference evidence="4 5" key="1">
    <citation type="journal article" date="2016" name="Genome Announc.">
        <title>Draft Genome Sequence of Planomonospora sphaerica JCM9374, a Rare Actinomycete.</title>
        <authorList>
            <person name="Dohra H."/>
            <person name="Suzuki T."/>
            <person name="Inoue Y."/>
            <person name="Kodani S."/>
        </authorList>
    </citation>
    <scope>NUCLEOTIDE SEQUENCE [LARGE SCALE GENOMIC DNA]</scope>
    <source>
        <strain evidence="4 5">JCM 9374</strain>
    </source>
</reference>
<keyword evidence="2" id="KW-1133">Transmembrane helix</keyword>
<keyword evidence="5" id="KW-1185">Reference proteome</keyword>
<gene>
    <name evidence="4" type="ORF">PS9374_05071</name>
</gene>
<reference evidence="5" key="2">
    <citation type="submission" date="2016-04" db="EMBL/GenBank/DDBJ databases">
        <title>Planomonospora sphaerica JCM9374 whole genome shotgun sequence.</title>
        <authorList>
            <person name="Suzuki T."/>
            <person name="Dohra H."/>
            <person name="Kodani S."/>
        </authorList>
    </citation>
    <scope>NUCLEOTIDE SEQUENCE [LARGE SCALE GENOMIC DNA]</scope>
    <source>
        <strain evidence="5">JCM 9374</strain>
    </source>
</reference>
<feature type="region of interest" description="Disordered" evidence="1">
    <location>
        <begin position="1"/>
        <end position="30"/>
    </location>
</feature>
<feature type="compositionally biased region" description="Basic residues" evidence="1">
    <location>
        <begin position="1"/>
        <end position="11"/>
    </location>
</feature>
<dbReference type="AlphaFoldDB" id="A0A171DKN9"/>
<evidence type="ECO:0000256" key="2">
    <source>
        <dbReference type="SAM" id="Phobius"/>
    </source>
</evidence>
<dbReference type="Proteomes" id="UP000077701">
    <property type="component" value="Unassembled WGS sequence"/>
</dbReference>
<name>A0A171DKN9_9ACTN</name>
<feature type="domain" description="Putative Flp pilus-assembly TadG-like N-terminal" evidence="3">
    <location>
        <begin position="38"/>
        <end position="81"/>
    </location>
</feature>
<protein>
    <submittedName>
        <fullName evidence="4">Pilus assembly protein TadG</fullName>
    </submittedName>
</protein>
<evidence type="ECO:0000259" key="3">
    <source>
        <dbReference type="Pfam" id="PF13400"/>
    </source>
</evidence>
<evidence type="ECO:0000256" key="1">
    <source>
        <dbReference type="SAM" id="MobiDB-lite"/>
    </source>
</evidence>
<keyword evidence="2" id="KW-0812">Transmembrane</keyword>
<dbReference type="OrthoDB" id="5187898at2"/>
<accession>A0A171DKN9</accession>
<dbReference type="STRING" id="161355.PS9374_05071"/>
<evidence type="ECO:0000313" key="5">
    <source>
        <dbReference type="Proteomes" id="UP000077701"/>
    </source>
</evidence>